<dbReference type="Proteomes" id="UP000280842">
    <property type="component" value="Unassembled WGS sequence"/>
</dbReference>
<evidence type="ECO:0000313" key="3">
    <source>
        <dbReference type="Proteomes" id="UP000280842"/>
    </source>
</evidence>
<sequence>MKPRIAFIKTPDPRNFGEEIINALEKSLSAKGFETITLEPTPENIQEVVDKLFEFKPLFTFDLNLDGVIFAEDEKGTRKPLFDIVGNIHVSWFLEDPMLHYMKLKPVISSNQLLFLNVDVEHAQWLSQLGKNVALLPPGVNPSNIPPAMEKDFDIAFVGPVIDPVIYENTWKERLDEGLFTFAAELGRLIYRNPEMPIRFASGFLISQFNPQFQEVLTKFQQEKDEEFIALLAEIGGYAMNLRRWHILDSVDEFEVNILGEVRGETKENIVVYEDITSLKDITTFLARTKISLLSQPPFLPSSLGITTFYSIASQSLTMVEKKLAAESFFIENQEIVTYHPMDPIEIEGKIAYYLEDAPIEREEIAKNGKNKVFNTHTLYQRGEILGNILEDIIKQVSQEQENSGQEDN</sequence>
<dbReference type="AlphaFoldDB" id="A0A3M0BM88"/>
<dbReference type="EMBL" id="REFO01000010">
    <property type="protein sequence ID" value="RMA97584.1"/>
    <property type="molecule type" value="Genomic_DNA"/>
</dbReference>
<evidence type="ECO:0000259" key="1">
    <source>
        <dbReference type="Pfam" id="PF13524"/>
    </source>
</evidence>
<feature type="domain" description="Spore protein YkvP/CgeB glycosyl transferase-like" evidence="1">
    <location>
        <begin position="244"/>
        <end position="383"/>
    </location>
</feature>
<name>A0A3M0BM88_9AQUI</name>
<comment type="caution">
    <text evidence="2">The sequence shown here is derived from an EMBL/GenBank/DDBJ whole genome shotgun (WGS) entry which is preliminary data.</text>
</comment>
<proteinExistence type="predicted"/>
<dbReference type="Pfam" id="PF13524">
    <property type="entry name" value="Glyco_trans_1_2"/>
    <property type="match status" value="1"/>
</dbReference>
<reference evidence="2 3" key="1">
    <citation type="submission" date="2018-10" db="EMBL/GenBank/DDBJ databases">
        <title>Genomic Encyclopedia of Archaeal and Bacterial Type Strains, Phase II (KMG-II): from individual species to whole genera.</title>
        <authorList>
            <person name="Goeker M."/>
        </authorList>
    </citation>
    <scope>NUCLEOTIDE SEQUENCE [LARGE SCALE GENOMIC DNA]</scope>
    <source>
        <strain evidence="2 3">VM1</strain>
    </source>
</reference>
<dbReference type="RefSeq" id="WP_121922361.1">
    <property type="nucleotide sequence ID" value="NZ_REFO01000010.1"/>
</dbReference>
<keyword evidence="3" id="KW-1185">Reference proteome</keyword>
<accession>A0A3M0BM88</accession>
<evidence type="ECO:0000313" key="2">
    <source>
        <dbReference type="EMBL" id="RMA97584.1"/>
    </source>
</evidence>
<dbReference type="GO" id="GO:0016740">
    <property type="term" value="F:transferase activity"/>
    <property type="evidence" value="ECO:0007669"/>
    <property type="project" value="UniProtKB-KW"/>
</dbReference>
<keyword evidence="2" id="KW-0808">Transferase</keyword>
<gene>
    <name evidence="2" type="ORF">CLV39_0201</name>
</gene>
<dbReference type="InterPro" id="IPR055259">
    <property type="entry name" value="YkvP/CgeB_Glyco_trans-like"/>
</dbReference>
<dbReference type="OrthoDB" id="9259at2"/>
<protein>
    <submittedName>
        <fullName evidence="2">Glycosyl transferase family 1</fullName>
    </submittedName>
</protein>
<organism evidence="2 3">
    <name type="scientific">Hydrogenothermus marinus</name>
    <dbReference type="NCBI Taxonomy" id="133270"/>
    <lineage>
        <taxon>Bacteria</taxon>
        <taxon>Pseudomonadati</taxon>
        <taxon>Aquificota</taxon>
        <taxon>Aquificia</taxon>
        <taxon>Aquificales</taxon>
        <taxon>Hydrogenothermaceae</taxon>
        <taxon>Hydrogenothermus</taxon>
    </lineage>
</organism>